<dbReference type="OrthoDB" id="3684136at2759"/>
<evidence type="ECO:0000313" key="3">
    <source>
        <dbReference type="EMBL" id="OCL11018.1"/>
    </source>
</evidence>
<keyword evidence="1" id="KW-0175">Coiled coil</keyword>
<evidence type="ECO:0000256" key="1">
    <source>
        <dbReference type="SAM" id="Coils"/>
    </source>
</evidence>
<keyword evidence="4" id="KW-1185">Reference proteome</keyword>
<accession>A0A8E2F663</accession>
<protein>
    <submittedName>
        <fullName evidence="3">Uncharacterized protein</fullName>
    </submittedName>
</protein>
<organism evidence="3 4">
    <name type="scientific">Glonium stellatum</name>
    <dbReference type="NCBI Taxonomy" id="574774"/>
    <lineage>
        <taxon>Eukaryota</taxon>
        <taxon>Fungi</taxon>
        <taxon>Dikarya</taxon>
        <taxon>Ascomycota</taxon>
        <taxon>Pezizomycotina</taxon>
        <taxon>Dothideomycetes</taxon>
        <taxon>Pleosporomycetidae</taxon>
        <taxon>Gloniales</taxon>
        <taxon>Gloniaceae</taxon>
        <taxon>Glonium</taxon>
    </lineage>
</organism>
<evidence type="ECO:0000256" key="2">
    <source>
        <dbReference type="SAM" id="MobiDB-lite"/>
    </source>
</evidence>
<reference evidence="3 4" key="1">
    <citation type="journal article" date="2016" name="Nat. Commun.">
        <title>Ectomycorrhizal ecology is imprinted in the genome of the dominant symbiotic fungus Cenococcum geophilum.</title>
        <authorList>
            <consortium name="DOE Joint Genome Institute"/>
            <person name="Peter M."/>
            <person name="Kohler A."/>
            <person name="Ohm R.A."/>
            <person name="Kuo A."/>
            <person name="Krutzmann J."/>
            <person name="Morin E."/>
            <person name="Arend M."/>
            <person name="Barry K.W."/>
            <person name="Binder M."/>
            <person name="Choi C."/>
            <person name="Clum A."/>
            <person name="Copeland A."/>
            <person name="Grisel N."/>
            <person name="Haridas S."/>
            <person name="Kipfer T."/>
            <person name="LaButti K."/>
            <person name="Lindquist E."/>
            <person name="Lipzen A."/>
            <person name="Maire R."/>
            <person name="Meier B."/>
            <person name="Mihaltcheva S."/>
            <person name="Molinier V."/>
            <person name="Murat C."/>
            <person name="Poggeler S."/>
            <person name="Quandt C.A."/>
            <person name="Sperisen C."/>
            <person name="Tritt A."/>
            <person name="Tisserant E."/>
            <person name="Crous P.W."/>
            <person name="Henrissat B."/>
            <person name="Nehls U."/>
            <person name="Egli S."/>
            <person name="Spatafora J.W."/>
            <person name="Grigoriev I.V."/>
            <person name="Martin F.M."/>
        </authorList>
    </citation>
    <scope>NUCLEOTIDE SEQUENCE [LARGE SCALE GENOMIC DNA]</scope>
    <source>
        <strain evidence="3 4">CBS 207.34</strain>
    </source>
</reference>
<feature type="compositionally biased region" description="Basic and acidic residues" evidence="2">
    <location>
        <begin position="28"/>
        <end position="44"/>
    </location>
</feature>
<gene>
    <name evidence="3" type="ORF">AOQ84DRAFT_387123</name>
</gene>
<dbReference type="AlphaFoldDB" id="A0A8E2F663"/>
<dbReference type="Proteomes" id="UP000250140">
    <property type="component" value="Unassembled WGS sequence"/>
</dbReference>
<feature type="region of interest" description="Disordered" evidence="2">
    <location>
        <begin position="20"/>
        <end position="44"/>
    </location>
</feature>
<sequence>MPRIFKRFTENIHVHFKRKTSVSGGDCLETRDEGKRRAEDIESEPRPAVIPELAHLVDATPLNSRLMRKPVPFNPTLSQISEVANRSPEPDHGSQSVFAGFGGSLCPGSTPESDSRLNYVKGPELSNGADSGHSYKAIIDYRQDPHHEMNLQNSGGPSNACECVENSGHLNADETYTLLPPSNPSTPETHTQHIESTLYTASKLISSLHIAIDQQREDVSTLRRELDQREGEIADLKIALDFGNKLLGTTYRRQWKLWQWVENLSMANGEKQRLKLLGKLFSRRQGAEEDEETNNVRLPEEFEWENFGHGPDNLGVGYEGRTYTEQSSNDVGEALGIASLHKDELGNILRMAENNVRALKEGVAEMVALVQACKRQATGIQEAQESEV</sequence>
<name>A0A8E2F663_9PEZI</name>
<dbReference type="EMBL" id="KV749127">
    <property type="protein sequence ID" value="OCL11018.1"/>
    <property type="molecule type" value="Genomic_DNA"/>
</dbReference>
<proteinExistence type="predicted"/>
<feature type="coiled-coil region" evidence="1">
    <location>
        <begin position="212"/>
        <end position="239"/>
    </location>
</feature>
<evidence type="ECO:0000313" key="4">
    <source>
        <dbReference type="Proteomes" id="UP000250140"/>
    </source>
</evidence>